<sequence length="62" mass="6891">MPLVNGLLPKSGLLSPEDAATRPYKGHKSLKAPESIDKKKPDQQVNRIYFLNKKNDVSQKTG</sequence>
<reference evidence="2 3" key="1">
    <citation type="journal article" date="2013" name="Genome Announc.">
        <title>Complete Genome of a Methanosarcina mazei Strain Isolated from Sediment Samples from an Amazonian Flooded Area.</title>
        <authorList>
            <person name="Assis das Gracas D."/>
            <person name="Thiago Juca Ramos R."/>
            <person name="Vieira Araujo A.C."/>
            <person name="Zahlouth R."/>
            <person name="Ribeiro Carneiro A."/>
            <person name="Souza Lopes T."/>
            <person name="Azevedo Barauna R."/>
            <person name="Azevedo V."/>
            <person name="Cruz Schneider M.P."/>
            <person name="Pellizari V.H."/>
            <person name="Silva A."/>
        </authorList>
    </citation>
    <scope>NUCLEOTIDE SEQUENCE [LARGE SCALE GENOMIC DNA]</scope>
    <source>
        <strain evidence="2 3">Tuc01</strain>
    </source>
</reference>
<protein>
    <submittedName>
        <fullName evidence="2">Uncharacterized protein</fullName>
    </submittedName>
</protein>
<evidence type="ECO:0000313" key="3">
    <source>
        <dbReference type="Proteomes" id="UP000011718"/>
    </source>
</evidence>
<dbReference type="KEGG" id="mmaz:MmTuc01_2953"/>
<dbReference type="BioCyc" id="MMAZ1236903:G139K-2810-MONOMER"/>
<organism evidence="2 3">
    <name type="scientific">Methanosarcina mazei Tuc01</name>
    <dbReference type="NCBI Taxonomy" id="1236903"/>
    <lineage>
        <taxon>Archaea</taxon>
        <taxon>Methanobacteriati</taxon>
        <taxon>Methanobacteriota</taxon>
        <taxon>Stenosarchaea group</taxon>
        <taxon>Methanomicrobia</taxon>
        <taxon>Methanosarcinales</taxon>
        <taxon>Methanosarcinaceae</taxon>
        <taxon>Methanosarcina</taxon>
    </lineage>
</organism>
<dbReference type="Proteomes" id="UP000011718">
    <property type="component" value="Chromosome"/>
</dbReference>
<feature type="compositionally biased region" description="Basic and acidic residues" evidence="1">
    <location>
        <begin position="53"/>
        <end position="62"/>
    </location>
</feature>
<feature type="region of interest" description="Disordered" evidence="1">
    <location>
        <begin position="1"/>
        <end position="62"/>
    </location>
</feature>
<evidence type="ECO:0000256" key="1">
    <source>
        <dbReference type="SAM" id="MobiDB-lite"/>
    </source>
</evidence>
<proteinExistence type="predicted"/>
<dbReference type="EMBL" id="CP004144">
    <property type="protein sequence ID" value="AGF98225.1"/>
    <property type="molecule type" value="Genomic_DNA"/>
</dbReference>
<dbReference type="HOGENOM" id="CLU_2893275_0_0_2"/>
<accession>M1Q7A6</accession>
<dbReference type="AlphaFoldDB" id="M1Q7A6"/>
<evidence type="ECO:0000313" key="2">
    <source>
        <dbReference type="EMBL" id="AGF98225.1"/>
    </source>
</evidence>
<name>M1Q7A6_METMZ</name>
<gene>
    <name evidence="2" type="ORF">MmTuc01_2953</name>
</gene>